<feature type="transmembrane region" description="Helical" evidence="14">
    <location>
        <begin position="268"/>
        <end position="286"/>
    </location>
</feature>
<evidence type="ECO:0000256" key="1">
    <source>
        <dbReference type="ARBA" id="ARBA00004370"/>
    </source>
</evidence>
<dbReference type="SUPFAM" id="SSF81496">
    <property type="entry name" value="Cytochrome c1 subunit of cytochrome bc1 complex (Ubiquinol-cytochrome c reductase), transmembrane anchor"/>
    <property type="match status" value="1"/>
</dbReference>
<keyword evidence="15" id="KW-0732">Signal</keyword>
<evidence type="ECO:0000256" key="2">
    <source>
        <dbReference type="ARBA" id="ARBA00006488"/>
    </source>
</evidence>
<dbReference type="GO" id="GO:0046872">
    <property type="term" value="F:metal ion binding"/>
    <property type="evidence" value="ECO:0007669"/>
    <property type="project" value="UniProtKB-KW"/>
</dbReference>
<keyword evidence="10 14" id="KW-1133">Transmembrane helix</keyword>
<evidence type="ECO:0000313" key="17">
    <source>
        <dbReference type="EMBL" id="KWT70336.1"/>
    </source>
</evidence>
<feature type="chain" id="PRO_5007132659" description="Cytochrome c1" evidence="15">
    <location>
        <begin position="31"/>
        <end position="296"/>
    </location>
</feature>
<dbReference type="InterPro" id="IPR021157">
    <property type="entry name" value="Cyt_c1_TM_anchor_C"/>
</dbReference>
<proteinExistence type="inferred from homology"/>
<sequence length="296" mass="32544">MKRSWLNGRVVAIAVAGAMAAVLPFSAANAAGDSEGHAIERQEWSFGGFTGQYDQAQLQRGFQVYQQVCTACHGLKRVRFRNLAEPGGPMFPEAAIKALAASWPYQISGELDDQGNPIDRLPGPADQMVGPYKNDVQARAAQGGALPPDLSLIVKARTIETHAPWYSHWFHMLVDVVTGYQEAGADYLYALLTGYHDAPAGVTVGDGMYYNTAFHGNQLAMPPPLIKDAPVEYQPEAGVKATLEQNARDVTAFLAWASDPTLDTRKRLGWQVMLYLLITTVLLYLVKRKIWSRIEH</sequence>
<dbReference type="RefSeq" id="WP_068460286.1">
    <property type="nucleotide sequence ID" value="NZ_LMTR01000032.1"/>
</dbReference>
<dbReference type="GO" id="GO:0016020">
    <property type="term" value="C:membrane"/>
    <property type="evidence" value="ECO:0007669"/>
    <property type="project" value="UniProtKB-SubCell"/>
</dbReference>
<protein>
    <recommendedName>
        <fullName evidence="3">Cytochrome c1</fullName>
    </recommendedName>
</protein>
<evidence type="ECO:0000256" key="7">
    <source>
        <dbReference type="ARBA" id="ARBA00022692"/>
    </source>
</evidence>
<organism evidence="17 18">
    <name type="scientific">Hyphomicrobium sulfonivorans</name>
    <dbReference type="NCBI Taxonomy" id="121290"/>
    <lineage>
        <taxon>Bacteria</taxon>
        <taxon>Pseudomonadati</taxon>
        <taxon>Pseudomonadota</taxon>
        <taxon>Alphaproteobacteria</taxon>
        <taxon>Hyphomicrobiales</taxon>
        <taxon>Hyphomicrobiaceae</taxon>
        <taxon>Hyphomicrobium</taxon>
    </lineage>
</organism>
<dbReference type="PANTHER" id="PTHR10266">
    <property type="entry name" value="CYTOCHROME C1"/>
    <property type="match status" value="1"/>
</dbReference>
<dbReference type="GO" id="GO:0009055">
    <property type="term" value="F:electron transfer activity"/>
    <property type="evidence" value="ECO:0007669"/>
    <property type="project" value="InterPro"/>
</dbReference>
<keyword evidence="12 14" id="KW-0472">Membrane</keyword>
<comment type="cofactor">
    <cofactor evidence="13">
        <name>heme c</name>
        <dbReference type="ChEBI" id="CHEBI:61717"/>
    </cofactor>
    <text evidence="13">Binds 1 heme c group covalently per subunit.</text>
</comment>
<keyword evidence="18" id="KW-1185">Reference proteome</keyword>
<feature type="domain" description="Cytochrome c" evidence="16">
    <location>
        <begin position="56"/>
        <end position="258"/>
    </location>
</feature>
<evidence type="ECO:0000256" key="14">
    <source>
        <dbReference type="SAM" id="Phobius"/>
    </source>
</evidence>
<dbReference type="OrthoDB" id="9808471at2"/>
<evidence type="ECO:0000256" key="9">
    <source>
        <dbReference type="ARBA" id="ARBA00022982"/>
    </source>
</evidence>
<evidence type="ECO:0000256" key="8">
    <source>
        <dbReference type="ARBA" id="ARBA00022723"/>
    </source>
</evidence>
<dbReference type="InterPro" id="IPR009056">
    <property type="entry name" value="Cyt_c-like_dom"/>
</dbReference>
<dbReference type="PRINTS" id="PR00603">
    <property type="entry name" value="CYTOCHROMEC1"/>
</dbReference>
<gene>
    <name evidence="17" type="ORF">APY04_1013</name>
</gene>
<accession>A0A109BKH8</accession>
<dbReference type="PROSITE" id="PS51007">
    <property type="entry name" value="CYTC"/>
    <property type="match status" value="1"/>
</dbReference>
<keyword evidence="9" id="KW-0249">Electron transport</keyword>
<dbReference type="SUPFAM" id="SSF46626">
    <property type="entry name" value="Cytochrome c"/>
    <property type="match status" value="1"/>
</dbReference>
<feature type="binding site" description="covalent" evidence="13">
    <location>
        <position position="69"/>
    </location>
    <ligand>
        <name>heme c</name>
        <dbReference type="ChEBI" id="CHEBI:61717"/>
    </ligand>
</feature>
<evidence type="ECO:0000313" key="18">
    <source>
        <dbReference type="Proteomes" id="UP000059074"/>
    </source>
</evidence>
<evidence type="ECO:0000256" key="5">
    <source>
        <dbReference type="ARBA" id="ARBA00022617"/>
    </source>
</evidence>
<comment type="similarity">
    <text evidence="2">Belongs to the cytochrome c family.</text>
</comment>
<keyword evidence="6" id="KW-0679">Respiratory chain</keyword>
<evidence type="ECO:0000256" key="10">
    <source>
        <dbReference type="ARBA" id="ARBA00022989"/>
    </source>
</evidence>
<dbReference type="InterPro" id="IPR002326">
    <property type="entry name" value="Cyt_c1"/>
</dbReference>
<dbReference type="GO" id="GO:0020037">
    <property type="term" value="F:heme binding"/>
    <property type="evidence" value="ECO:0007669"/>
    <property type="project" value="InterPro"/>
</dbReference>
<evidence type="ECO:0000256" key="15">
    <source>
        <dbReference type="SAM" id="SignalP"/>
    </source>
</evidence>
<evidence type="ECO:0000256" key="11">
    <source>
        <dbReference type="ARBA" id="ARBA00023004"/>
    </source>
</evidence>
<dbReference type="AlphaFoldDB" id="A0A109BKH8"/>
<dbReference type="Proteomes" id="UP000059074">
    <property type="component" value="Unassembled WGS sequence"/>
</dbReference>
<evidence type="ECO:0000256" key="4">
    <source>
        <dbReference type="ARBA" id="ARBA00022448"/>
    </source>
</evidence>
<reference evidence="17 18" key="1">
    <citation type="submission" date="2015-10" db="EMBL/GenBank/DDBJ databases">
        <title>Transcriptomic analysis of a linuron degrading triple-species bacterial consortium.</title>
        <authorList>
            <person name="Albers P."/>
        </authorList>
    </citation>
    <scope>NUCLEOTIDE SEQUENCE [LARGE SCALE GENOMIC DNA]</scope>
    <source>
        <strain evidence="17 18">WDL6</strain>
    </source>
</reference>
<dbReference type="Pfam" id="PF02167">
    <property type="entry name" value="Cytochrom_C1"/>
    <property type="match status" value="1"/>
</dbReference>
<keyword evidence="11 13" id="KW-0408">Iron</keyword>
<dbReference type="PATRIC" id="fig|121290.4.peg.891"/>
<comment type="subcellular location">
    <subcellularLocation>
        <location evidence="1">Membrane</location>
    </subcellularLocation>
</comment>
<feature type="signal peptide" evidence="15">
    <location>
        <begin position="1"/>
        <end position="30"/>
    </location>
</feature>
<evidence type="ECO:0000256" key="3">
    <source>
        <dbReference type="ARBA" id="ARBA00016165"/>
    </source>
</evidence>
<feature type="binding site" description="covalent" evidence="13">
    <location>
        <position position="221"/>
    </location>
    <ligand>
        <name>heme c</name>
        <dbReference type="ChEBI" id="CHEBI:61717"/>
    </ligand>
</feature>
<comment type="caution">
    <text evidence="17">The sequence shown here is derived from an EMBL/GenBank/DDBJ whole genome shotgun (WGS) entry which is preliminary data.</text>
</comment>
<evidence type="ECO:0000256" key="13">
    <source>
        <dbReference type="PIRSR" id="PIRSR602326-1"/>
    </source>
</evidence>
<keyword evidence="5 13" id="KW-0349">Heme</keyword>
<feature type="binding site" description="covalent" evidence="13">
    <location>
        <position position="72"/>
    </location>
    <ligand>
        <name>heme c</name>
        <dbReference type="ChEBI" id="CHEBI:61717"/>
    </ligand>
</feature>
<name>A0A109BKH8_HYPSL</name>
<dbReference type="PANTHER" id="PTHR10266:SF3">
    <property type="entry name" value="CYTOCHROME C1, HEME PROTEIN, MITOCHONDRIAL"/>
    <property type="match status" value="1"/>
</dbReference>
<keyword evidence="7 14" id="KW-0812">Transmembrane</keyword>
<evidence type="ECO:0000259" key="16">
    <source>
        <dbReference type="PROSITE" id="PS51007"/>
    </source>
</evidence>
<dbReference type="Gene3D" id="1.10.760.10">
    <property type="entry name" value="Cytochrome c-like domain"/>
    <property type="match status" value="1"/>
</dbReference>
<dbReference type="STRING" id="121290.APY04_1013"/>
<evidence type="ECO:0000256" key="6">
    <source>
        <dbReference type="ARBA" id="ARBA00022660"/>
    </source>
</evidence>
<dbReference type="Gene3D" id="1.20.5.100">
    <property type="entry name" value="Cytochrome c1, transmembrane anchor, C-terminal"/>
    <property type="match status" value="1"/>
</dbReference>
<dbReference type="InterPro" id="IPR036909">
    <property type="entry name" value="Cyt_c-like_dom_sf"/>
</dbReference>
<keyword evidence="4" id="KW-0813">Transport</keyword>
<keyword evidence="8 13" id="KW-0479">Metal-binding</keyword>
<dbReference type="EMBL" id="LMTR01000032">
    <property type="protein sequence ID" value="KWT70336.1"/>
    <property type="molecule type" value="Genomic_DNA"/>
</dbReference>
<feature type="binding site" description="covalent" evidence="13">
    <location>
        <position position="73"/>
    </location>
    <ligand>
        <name>heme c</name>
        <dbReference type="ChEBI" id="CHEBI:61717"/>
    </ligand>
</feature>
<evidence type="ECO:0000256" key="12">
    <source>
        <dbReference type="ARBA" id="ARBA00023136"/>
    </source>
</evidence>